<dbReference type="Proteomes" id="UP000198939">
    <property type="component" value="Unassembled WGS sequence"/>
</dbReference>
<reference evidence="9" key="2">
    <citation type="submission" date="2016-10" db="EMBL/GenBank/DDBJ databases">
        <authorList>
            <person name="Wibberg D."/>
        </authorList>
    </citation>
    <scope>NUCLEOTIDE SEQUENCE [LARGE SCALE GENOMIC DNA]</scope>
</reference>
<keyword evidence="1 5" id="KW-0413">Isomerase</keyword>
<dbReference type="GO" id="GO:0008761">
    <property type="term" value="F:UDP-N-acetylglucosamine 2-epimerase activity"/>
    <property type="evidence" value="ECO:0007669"/>
    <property type="project" value="UniProtKB-EC"/>
</dbReference>
<dbReference type="STRING" id="501024.RTCCBAU85039_3631"/>
<dbReference type="Proteomes" id="UP000183063">
    <property type="component" value="Unassembled WGS sequence"/>
</dbReference>
<reference evidence="8 10" key="1">
    <citation type="submission" date="2016-10" db="EMBL/GenBank/DDBJ databases">
        <authorList>
            <person name="Varghese N."/>
            <person name="Submissions S."/>
        </authorList>
    </citation>
    <scope>NUCLEOTIDE SEQUENCE [LARGE SCALE GENOMIC DNA]</scope>
    <source>
        <strain evidence="8 10">CGMCC 1.7071</strain>
    </source>
</reference>
<evidence type="ECO:0000313" key="9">
    <source>
        <dbReference type="Proteomes" id="UP000183063"/>
    </source>
</evidence>
<dbReference type="EC" id="5.1.3.14" evidence="4"/>
<keyword evidence="10" id="KW-1185">Reference proteome</keyword>
<dbReference type="InterPro" id="IPR003331">
    <property type="entry name" value="UDP_GlcNAc_Epimerase_2_dom"/>
</dbReference>
<feature type="domain" description="UDP-N-acetylglucosamine 2-epimerase" evidence="6">
    <location>
        <begin position="31"/>
        <end position="362"/>
    </location>
</feature>
<dbReference type="CDD" id="cd03786">
    <property type="entry name" value="GTB_UDP-GlcNAc_2-Epimerase"/>
    <property type="match status" value="1"/>
</dbReference>
<evidence type="ECO:0000259" key="6">
    <source>
        <dbReference type="Pfam" id="PF02350"/>
    </source>
</evidence>
<dbReference type="PANTHER" id="PTHR43174">
    <property type="entry name" value="UDP-N-ACETYLGLUCOSAMINE 2-EPIMERASE"/>
    <property type="match status" value="1"/>
</dbReference>
<sequence>MNRLKIACVFGTRPEAIKMAPVIRALASRPEIFDVRTICTGQHRELIAPLTDWFELDVAVNMDVMTPNQGLNKLAGKLLIEFEALFSEEHFDGVIGQGDTTTVFTSALAAFHKRIPFFHVEAGLRTFDMKFPFPEEMNRVLVGRLASLHFAPTDQAAGNLASEGVTSDSIFMVGNTVIDALNFTVDKLPATSASDGRDSKLILVTAHRRENFGEPLERICNAIRRIAINHENVRFAFPVHPNPNVRKVVDDRLRGLQNVDLMDPLPYPVLVDYLKRCDLVLTDSGGLQEEAPALSKPVLVLREETERPELVQLGGSILVGSSEALIYDSVAELLTNSIRYKQMVVGSSPYGDGHASQKIAEHVHAFFERSKTA</sequence>
<reference evidence="7" key="3">
    <citation type="submission" date="2016-10" db="EMBL/GenBank/DDBJ databases">
        <authorList>
            <person name="de Groot N.N."/>
        </authorList>
    </citation>
    <scope>NUCLEOTIDE SEQUENCE [LARGE SCALE GENOMIC DNA]</scope>
    <source>
        <strain evidence="7">CCBAU85039</strain>
    </source>
</reference>
<evidence type="ECO:0000256" key="4">
    <source>
        <dbReference type="ARBA" id="ARBA00038858"/>
    </source>
</evidence>
<dbReference type="EMBL" id="FOCV01000015">
    <property type="protein sequence ID" value="SEO33021.1"/>
    <property type="molecule type" value="Genomic_DNA"/>
</dbReference>
<dbReference type="NCBIfam" id="TIGR00236">
    <property type="entry name" value="wecB"/>
    <property type="match status" value="1"/>
</dbReference>
<dbReference type="SUPFAM" id="SSF53756">
    <property type="entry name" value="UDP-Glycosyltransferase/glycogen phosphorylase"/>
    <property type="match status" value="1"/>
</dbReference>
<gene>
    <name evidence="7" type="primary">mnaA</name>
    <name evidence="7" type="ORF">RTCCBAU85039_3631</name>
    <name evidence="8" type="ORF">SAMN05216228_101577</name>
</gene>
<comment type="catalytic activity">
    <reaction evidence="2">
        <text>UDP-N-acetyl-alpha-D-glucosamine = UDP-N-acetyl-alpha-D-mannosamine</text>
        <dbReference type="Rhea" id="RHEA:17213"/>
        <dbReference type="ChEBI" id="CHEBI:57705"/>
        <dbReference type="ChEBI" id="CHEBI:68623"/>
        <dbReference type="EC" id="5.1.3.14"/>
    </reaction>
</comment>
<proteinExistence type="inferred from homology"/>
<evidence type="ECO:0000256" key="3">
    <source>
        <dbReference type="ARBA" id="ARBA00038209"/>
    </source>
</evidence>
<accession>A0A1H8NTV4</accession>
<evidence type="ECO:0000313" key="8">
    <source>
        <dbReference type="EMBL" id="SEO33021.1"/>
    </source>
</evidence>
<evidence type="ECO:0000313" key="7">
    <source>
        <dbReference type="EMBL" id="SEI00382.1"/>
    </source>
</evidence>
<dbReference type="InterPro" id="IPR029767">
    <property type="entry name" value="WecB-like"/>
</dbReference>
<dbReference type="RefSeq" id="WP_072377394.1">
    <property type="nucleotide sequence ID" value="NZ_FNXB01000018.1"/>
</dbReference>
<dbReference type="EMBL" id="FNXB01000018">
    <property type="protein sequence ID" value="SEI00382.1"/>
    <property type="molecule type" value="Genomic_DNA"/>
</dbReference>
<dbReference type="AlphaFoldDB" id="A0A1H8NTV4"/>
<name>A0A1H8NTV4_9HYPH</name>
<dbReference type="OrthoDB" id="9803238at2"/>
<evidence type="ECO:0000256" key="5">
    <source>
        <dbReference type="RuleBase" id="RU003513"/>
    </source>
</evidence>
<evidence type="ECO:0000313" key="10">
    <source>
        <dbReference type="Proteomes" id="UP000198939"/>
    </source>
</evidence>
<protein>
    <recommendedName>
        <fullName evidence="4">UDP-N-acetylglucosamine 2-epimerase (non-hydrolyzing)</fullName>
        <ecNumber evidence="4">5.1.3.14</ecNumber>
    </recommendedName>
</protein>
<evidence type="ECO:0000256" key="1">
    <source>
        <dbReference type="ARBA" id="ARBA00023235"/>
    </source>
</evidence>
<comment type="similarity">
    <text evidence="3 5">Belongs to the UDP-N-acetylglucosamine 2-epimerase family.</text>
</comment>
<evidence type="ECO:0000256" key="2">
    <source>
        <dbReference type="ARBA" id="ARBA00036080"/>
    </source>
</evidence>
<organism evidence="7 9">
    <name type="scientific">Rhizobium tibeticum</name>
    <dbReference type="NCBI Taxonomy" id="501024"/>
    <lineage>
        <taxon>Bacteria</taxon>
        <taxon>Pseudomonadati</taxon>
        <taxon>Pseudomonadota</taxon>
        <taxon>Alphaproteobacteria</taxon>
        <taxon>Hyphomicrobiales</taxon>
        <taxon>Rhizobiaceae</taxon>
        <taxon>Rhizobium/Agrobacterium group</taxon>
        <taxon>Rhizobium</taxon>
    </lineage>
</organism>
<dbReference type="Gene3D" id="3.40.50.2000">
    <property type="entry name" value="Glycogen Phosphorylase B"/>
    <property type="match status" value="2"/>
</dbReference>
<dbReference type="Pfam" id="PF02350">
    <property type="entry name" value="Epimerase_2"/>
    <property type="match status" value="1"/>
</dbReference>
<dbReference type="PANTHER" id="PTHR43174:SF2">
    <property type="entry name" value="UDP-N-ACETYLGLUCOSAMINE 2-EPIMERASE"/>
    <property type="match status" value="1"/>
</dbReference>